<dbReference type="InterPro" id="IPR002654">
    <property type="entry name" value="Glyco_trans_25"/>
</dbReference>
<proteinExistence type="inferred from homology"/>
<sequence length="437" mass="47589">MIAVRPRPVIGIAIAILVVATFYLLHPNRNALRVPSSFSAPFSAFSGSSAADSSSSKSNAAEKPYGRNYHGHSTPDDINRVTNGTLGFGKVFVVGLPERTDKRDATSLSAALTGFDIEWVDGVRGESIPDKAVPFGIDRKKLMETNLGSWRGHMNAIRRVVDQNLDAALIMEDDMDWDVRLKPQLEIVAAGARAVMSNLPDTYFPTGRASSSAGPIPTSPYGDDWDILWLGHCGEPFPEELPENKELPDDDAGKVAMMRRYTILNDATVPPLDHVTGIVDFKAHPERTRWVHVTAAPICTFAYAVSNRGAQKILYDLSVDHLSGPFDNALAWLCRRAVGGWSKLAALAAAGDPQDREGKLGDRGLDAKCLSVTPPVFFHHKAKGNIHGDSDIQNVGGEGEQEQPPVIREKGSTENVMWSARLNILNMIQGTAMKSQW</sequence>
<name>A0ABR4E191_9PEZI</name>
<feature type="region of interest" description="Disordered" evidence="4">
    <location>
        <begin position="385"/>
        <end position="409"/>
    </location>
</feature>
<dbReference type="PANTHER" id="PTHR10730">
    <property type="entry name" value="PROCOLLAGEN-LYSINE,2-OXOGLUTARATE 5-DIOXYGENASE/GLYCOSYLTRANSFERASE 25 FAMILY MEMBER"/>
    <property type="match status" value="1"/>
</dbReference>
<dbReference type="EMBL" id="JBAWTH010000120">
    <property type="protein sequence ID" value="KAL2276192.1"/>
    <property type="molecule type" value="Genomic_DNA"/>
</dbReference>
<keyword evidence="7" id="KW-1185">Reference proteome</keyword>
<reference evidence="6 7" key="1">
    <citation type="submission" date="2024-03" db="EMBL/GenBank/DDBJ databases">
        <title>A high-quality draft genome sequence of Diaporthe vaccinii, a causative agent of upright dieback and viscid rot disease in cranberry plants.</title>
        <authorList>
            <person name="Sarrasin M."/>
            <person name="Lang B.F."/>
            <person name="Burger G."/>
        </authorList>
    </citation>
    <scope>NUCLEOTIDE SEQUENCE [LARGE SCALE GENOMIC DNA]</scope>
    <source>
        <strain evidence="6 7">IS7</strain>
    </source>
</reference>
<dbReference type="InterPro" id="IPR050757">
    <property type="entry name" value="Collagen_mod_GT25"/>
</dbReference>
<keyword evidence="2" id="KW-0328">Glycosyltransferase</keyword>
<feature type="region of interest" description="Disordered" evidence="4">
    <location>
        <begin position="47"/>
        <end position="76"/>
    </location>
</feature>
<protein>
    <recommendedName>
        <fullName evidence="8">Glycosyltransferase family 25 protein</fullName>
    </recommendedName>
</protein>
<gene>
    <name evidence="6" type="ORF">FJTKL_01254</name>
</gene>
<feature type="compositionally biased region" description="Low complexity" evidence="4">
    <location>
        <begin position="47"/>
        <end position="61"/>
    </location>
</feature>
<comment type="similarity">
    <text evidence="1">Belongs to the glycosyltransferase 25 family.</text>
</comment>
<evidence type="ECO:0000256" key="2">
    <source>
        <dbReference type="ARBA" id="ARBA00022676"/>
    </source>
</evidence>
<keyword evidence="5" id="KW-1133">Transmembrane helix</keyword>
<evidence type="ECO:0000313" key="7">
    <source>
        <dbReference type="Proteomes" id="UP001600888"/>
    </source>
</evidence>
<accession>A0ABR4E191</accession>
<evidence type="ECO:0000313" key="6">
    <source>
        <dbReference type="EMBL" id="KAL2276192.1"/>
    </source>
</evidence>
<dbReference type="CDD" id="cd06532">
    <property type="entry name" value="Glyco_transf_25"/>
    <property type="match status" value="1"/>
</dbReference>
<evidence type="ECO:0008006" key="8">
    <source>
        <dbReference type="Google" id="ProtNLM"/>
    </source>
</evidence>
<organism evidence="6 7">
    <name type="scientific">Diaporthe vaccinii</name>
    <dbReference type="NCBI Taxonomy" id="105482"/>
    <lineage>
        <taxon>Eukaryota</taxon>
        <taxon>Fungi</taxon>
        <taxon>Dikarya</taxon>
        <taxon>Ascomycota</taxon>
        <taxon>Pezizomycotina</taxon>
        <taxon>Sordariomycetes</taxon>
        <taxon>Sordariomycetidae</taxon>
        <taxon>Diaporthales</taxon>
        <taxon>Diaporthaceae</taxon>
        <taxon>Diaporthe</taxon>
        <taxon>Diaporthe eres species complex</taxon>
    </lineage>
</organism>
<dbReference type="PANTHER" id="PTHR10730:SF53">
    <property type="entry name" value="GLYCOSYLTRANSFERASE 25 FAMILY MEMBER"/>
    <property type="match status" value="1"/>
</dbReference>
<dbReference type="EMBL" id="JBAWTH010000120">
    <property type="protein sequence ID" value="KAL2276193.1"/>
    <property type="molecule type" value="Genomic_DNA"/>
</dbReference>
<evidence type="ECO:0000256" key="1">
    <source>
        <dbReference type="ARBA" id="ARBA00006721"/>
    </source>
</evidence>
<dbReference type="Proteomes" id="UP001600888">
    <property type="component" value="Unassembled WGS sequence"/>
</dbReference>
<evidence type="ECO:0000256" key="3">
    <source>
        <dbReference type="ARBA" id="ARBA00022679"/>
    </source>
</evidence>
<keyword evidence="5" id="KW-0812">Transmembrane</keyword>
<keyword evidence="5" id="KW-0472">Membrane</keyword>
<evidence type="ECO:0000256" key="5">
    <source>
        <dbReference type="SAM" id="Phobius"/>
    </source>
</evidence>
<keyword evidence="3" id="KW-0808">Transferase</keyword>
<feature type="transmembrane region" description="Helical" evidence="5">
    <location>
        <begin position="9"/>
        <end position="26"/>
    </location>
</feature>
<evidence type="ECO:0000256" key="4">
    <source>
        <dbReference type="SAM" id="MobiDB-lite"/>
    </source>
</evidence>
<comment type="caution">
    <text evidence="6">The sequence shown here is derived from an EMBL/GenBank/DDBJ whole genome shotgun (WGS) entry which is preliminary data.</text>
</comment>